<protein>
    <submittedName>
        <fullName evidence="2">Uncharacterized protein</fullName>
    </submittedName>
</protein>
<accession>A0A1Y5TW50</accession>
<name>A0A1Y5TW50_9RHOB</name>
<dbReference type="RefSeq" id="WP_085855627.1">
    <property type="nucleotide sequence ID" value="NZ_FOPF01000020.1"/>
</dbReference>
<evidence type="ECO:0000313" key="2">
    <source>
        <dbReference type="EMBL" id="SLN71683.1"/>
    </source>
</evidence>
<proteinExistence type="predicted"/>
<evidence type="ECO:0000313" key="3">
    <source>
        <dbReference type="Proteomes" id="UP000193870"/>
    </source>
</evidence>
<gene>
    <name evidence="2" type="ORF">PAM7066_03685</name>
</gene>
<reference evidence="2 3" key="1">
    <citation type="submission" date="2017-03" db="EMBL/GenBank/DDBJ databases">
        <authorList>
            <person name="Afonso C.L."/>
            <person name="Miller P.J."/>
            <person name="Scott M.A."/>
            <person name="Spackman E."/>
            <person name="Goraichik I."/>
            <person name="Dimitrov K.M."/>
            <person name="Suarez D.L."/>
            <person name="Swayne D.E."/>
        </authorList>
    </citation>
    <scope>NUCLEOTIDE SEQUENCE [LARGE SCALE GENOMIC DNA]</scope>
    <source>
        <strain evidence="2 3">CECT 7066</strain>
    </source>
</reference>
<keyword evidence="3" id="KW-1185">Reference proteome</keyword>
<dbReference type="Proteomes" id="UP000193870">
    <property type="component" value="Unassembled WGS sequence"/>
</dbReference>
<evidence type="ECO:0000256" key="1">
    <source>
        <dbReference type="SAM" id="MobiDB-lite"/>
    </source>
</evidence>
<sequence length="110" mass="11824">MSKKTDALMDRLKIVLESEADKDAAIERASMEAMMRTQARQLRTLDKKALAELFAEFEQAATARDRKLIAAHPLRPDATAAIIAAGSTPTTQTTVHPAAGASTSDDQTKA</sequence>
<feature type="region of interest" description="Disordered" evidence="1">
    <location>
        <begin position="87"/>
        <end position="110"/>
    </location>
</feature>
<dbReference type="EMBL" id="FWFV01000020">
    <property type="protein sequence ID" value="SLN71683.1"/>
    <property type="molecule type" value="Genomic_DNA"/>
</dbReference>
<dbReference type="AlphaFoldDB" id="A0A1Y5TW50"/>
<organism evidence="2 3">
    <name type="scientific">Palleronia marisminoris</name>
    <dbReference type="NCBI Taxonomy" id="315423"/>
    <lineage>
        <taxon>Bacteria</taxon>
        <taxon>Pseudomonadati</taxon>
        <taxon>Pseudomonadota</taxon>
        <taxon>Alphaproteobacteria</taxon>
        <taxon>Rhodobacterales</taxon>
        <taxon>Roseobacteraceae</taxon>
        <taxon>Palleronia</taxon>
    </lineage>
</organism>